<evidence type="ECO:0000313" key="2">
    <source>
        <dbReference type="Proteomes" id="UP000593561"/>
    </source>
</evidence>
<proteinExistence type="predicted"/>
<keyword evidence="2" id="KW-1185">Reference proteome</keyword>
<dbReference type="EMBL" id="JABFAC010241089">
    <property type="protein sequence ID" value="MBA0635221.1"/>
    <property type="molecule type" value="Genomic_DNA"/>
</dbReference>
<organism evidence="1 2">
    <name type="scientific">Gossypium davidsonii</name>
    <name type="common">Davidson's cotton</name>
    <name type="synonym">Gossypium klotzschianum subsp. davidsonii</name>
    <dbReference type="NCBI Taxonomy" id="34287"/>
    <lineage>
        <taxon>Eukaryota</taxon>
        <taxon>Viridiplantae</taxon>
        <taxon>Streptophyta</taxon>
        <taxon>Embryophyta</taxon>
        <taxon>Tracheophyta</taxon>
        <taxon>Spermatophyta</taxon>
        <taxon>Magnoliopsida</taxon>
        <taxon>eudicotyledons</taxon>
        <taxon>Gunneridae</taxon>
        <taxon>Pentapetalae</taxon>
        <taxon>rosids</taxon>
        <taxon>malvids</taxon>
        <taxon>Malvales</taxon>
        <taxon>Malvaceae</taxon>
        <taxon>Malvoideae</taxon>
        <taxon>Gossypium</taxon>
    </lineage>
</organism>
<name>A0A7J8TAQ7_GOSDV</name>
<protein>
    <submittedName>
        <fullName evidence="1">Uncharacterized protein</fullName>
    </submittedName>
</protein>
<accession>A0A7J8TAQ7</accession>
<dbReference type="Proteomes" id="UP000593561">
    <property type="component" value="Unassembled WGS sequence"/>
</dbReference>
<dbReference type="AlphaFoldDB" id="A0A7J8TAQ7"/>
<gene>
    <name evidence="1" type="ORF">Godav_029000</name>
</gene>
<sequence length="45" mass="5145">MKDVLIQAEAKHSHVMKTNDINVIPSMKQVNFEPNLHFLTMSYGS</sequence>
<comment type="caution">
    <text evidence="1">The sequence shown here is derived from an EMBL/GenBank/DDBJ whole genome shotgun (WGS) entry which is preliminary data.</text>
</comment>
<evidence type="ECO:0000313" key="1">
    <source>
        <dbReference type="EMBL" id="MBA0635221.1"/>
    </source>
</evidence>
<reference evidence="1 2" key="1">
    <citation type="journal article" date="2019" name="Genome Biol. Evol.">
        <title>Insights into the evolution of the New World diploid cottons (Gossypium, subgenus Houzingenia) based on genome sequencing.</title>
        <authorList>
            <person name="Grover C.E."/>
            <person name="Arick M.A. 2nd"/>
            <person name="Thrash A."/>
            <person name="Conover J.L."/>
            <person name="Sanders W.S."/>
            <person name="Peterson D.G."/>
            <person name="Frelichowski J.E."/>
            <person name="Scheffler J.A."/>
            <person name="Scheffler B.E."/>
            <person name="Wendel J.F."/>
        </authorList>
    </citation>
    <scope>NUCLEOTIDE SEQUENCE [LARGE SCALE GENOMIC DNA]</scope>
    <source>
        <strain evidence="1">27</strain>
        <tissue evidence="1">Leaf</tissue>
    </source>
</reference>